<dbReference type="Proteomes" id="UP000823927">
    <property type="component" value="Unassembled WGS sequence"/>
</dbReference>
<dbReference type="Gene3D" id="3.40.50.2300">
    <property type="match status" value="1"/>
</dbReference>
<dbReference type="InterPro" id="IPR052020">
    <property type="entry name" value="Cyclic_di-GMP/3'3'-cGAMP_PDE"/>
</dbReference>
<feature type="domain" description="HD" evidence="5">
    <location>
        <begin position="319"/>
        <end position="441"/>
    </location>
</feature>
<dbReference type="PROSITE" id="PS51832">
    <property type="entry name" value="HD_GYP"/>
    <property type="match status" value="1"/>
</dbReference>
<dbReference type="CDD" id="cd00077">
    <property type="entry name" value="HDc"/>
    <property type="match status" value="1"/>
</dbReference>
<reference evidence="7" key="2">
    <citation type="journal article" date="2021" name="PeerJ">
        <title>Extensive microbial diversity within the chicken gut microbiome revealed by metagenomics and culture.</title>
        <authorList>
            <person name="Gilroy R."/>
            <person name="Ravi A."/>
            <person name="Getino M."/>
            <person name="Pursley I."/>
            <person name="Horton D.L."/>
            <person name="Alikhan N.F."/>
            <person name="Baker D."/>
            <person name="Gharbi K."/>
            <person name="Hall N."/>
            <person name="Watson M."/>
            <person name="Adriaenssens E.M."/>
            <person name="Foster-Nyarko E."/>
            <person name="Jarju S."/>
            <person name="Secka A."/>
            <person name="Antonio M."/>
            <person name="Oren A."/>
            <person name="Chaudhuri R.R."/>
            <person name="La Ragione R."/>
            <person name="Hildebrand F."/>
            <person name="Pallen M.J."/>
        </authorList>
    </citation>
    <scope>NUCLEOTIDE SEQUENCE</scope>
    <source>
        <strain evidence="7">CHK178-757</strain>
    </source>
</reference>
<dbReference type="InterPro" id="IPR037522">
    <property type="entry name" value="HD_GYP_dom"/>
</dbReference>
<sequence>MRKNKASSPDKEFSILTLDDDKIMTLTLQSYFQALGFHVDMENDPYAAIERIRQGHYDILLLDFLMNPINGDEVVRQVRKFNKDLFIILLTGHKSMAPPLKTIRELDIQGYYEKSDRFDQLELLVESCAKSVKQMRIIRGYRDGLRSILEKIPSLSRFSNMENLLIQAMSQIKELTGWSEGLIYLDFSSLDADKLIKTGLSSRFFGCGSFEGQEAAGIEAFQKVFAAPENLLLREENICMAPLKMENGAAFGVFLMRTAAEPTEEMLQLFSVYVKQAGAVIGNMIYQTLLRAQNTELNQAYMETIDLMRKMVDAKDDYTRGHSDRVAFYSVLIAKALGRPREYVERIRIGGLFHDIGKIGVPDAILTKPSRLTDEEYNVIKGHPEKGKQMLMSLSSFRDILPMVEYHHEWYNGRGYPGGISGEEIPEEARIISVADAFDAMTSKRTYRDSLSLAQAVSELEKGKNTQFDPDIVDVFLNIIHSSEDILALSKSVFLEQGLEIQEV</sequence>
<dbReference type="SMART" id="SM00448">
    <property type="entry name" value="REC"/>
    <property type="match status" value="1"/>
</dbReference>
<dbReference type="PANTHER" id="PTHR45228:SF4">
    <property type="entry name" value="LIPOPROTEIN"/>
    <property type="match status" value="1"/>
</dbReference>
<dbReference type="InterPro" id="IPR011006">
    <property type="entry name" value="CheY-like_superfamily"/>
</dbReference>
<keyword evidence="3" id="KW-0597">Phosphoprotein</keyword>
<dbReference type="Gene3D" id="1.10.3210.10">
    <property type="entry name" value="Hypothetical protein af1432"/>
    <property type="match status" value="1"/>
</dbReference>
<name>A0A9D1JQT5_9FIRM</name>
<feature type="modified residue" description="4-aspartylphosphate" evidence="3">
    <location>
        <position position="63"/>
    </location>
</feature>
<evidence type="ECO:0000259" key="6">
    <source>
        <dbReference type="PROSITE" id="PS51832"/>
    </source>
</evidence>
<dbReference type="AlphaFoldDB" id="A0A9D1JQT5"/>
<comment type="function">
    <text evidence="2">May play the central regulatory role in sporulation. It may be an element of the effector pathway responsible for the activation of sporulation genes in response to nutritional stress. Spo0A may act in concert with spo0H (a sigma factor) to control the expression of some genes that are critical to the sporulation process.</text>
</comment>
<gene>
    <name evidence="7" type="ORF">IAB46_03570</name>
</gene>
<dbReference type="GO" id="GO:0000160">
    <property type="term" value="P:phosphorelay signal transduction system"/>
    <property type="evidence" value="ECO:0007669"/>
    <property type="project" value="InterPro"/>
</dbReference>
<dbReference type="Pfam" id="PF00072">
    <property type="entry name" value="Response_reg"/>
    <property type="match status" value="1"/>
</dbReference>
<feature type="domain" description="HD-GYP" evidence="6">
    <location>
        <begin position="297"/>
        <end position="492"/>
    </location>
</feature>
<dbReference type="CDD" id="cd00156">
    <property type="entry name" value="REC"/>
    <property type="match status" value="1"/>
</dbReference>
<organism evidence="7 8">
    <name type="scientific">Candidatus Scybalocola faecigallinarum</name>
    <dbReference type="NCBI Taxonomy" id="2840941"/>
    <lineage>
        <taxon>Bacteria</taxon>
        <taxon>Bacillati</taxon>
        <taxon>Bacillota</taxon>
        <taxon>Clostridia</taxon>
        <taxon>Lachnospirales</taxon>
        <taxon>Lachnospiraceae</taxon>
        <taxon>Lachnospiraceae incertae sedis</taxon>
        <taxon>Candidatus Scybalocola (ex Gilroy et al. 2021)</taxon>
    </lineage>
</organism>
<protein>
    <recommendedName>
        <fullName evidence="1">Stage 0 sporulation protein A homolog</fullName>
    </recommendedName>
</protein>
<dbReference type="SUPFAM" id="SSF109604">
    <property type="entry name" value="HD-domain/PDEase-like"/>
    <property type="match status" value="1"/>
</dbReference>
<proteinExistence type="predicted"/>
<evidence type="ECO:0000313" key="8">
    <source>
        <dbReference type="Proteomes" id="UP000823927"/>
    </source>
</evidence>
<evidence type="ECO:0000256" key="2">
    <source>
        <dbReference type="ARBA" id="ARBA00024867"/>
    </source>
</evidence>
<feature type="domain" description="Response regulatory" evidence="4">
    <location>
        <begin position="14"/>
        <end position="129"/>
    </location>
</feature>
<dbReference type="EMBL" id="DVIT01000014">
    <property type="protein sequence ID" value="HIS46635.1"/>
    <property type="molecule type" value="Genomic_DNA"/>
</dbReference>
<evidence type="ECO:0000313" key="7">
    <source>
        <dbReference type="EMBL" id="HIS46635.1"/>
    </source>
</evidence>
<dbReference type="SUPFAM" id="SSF52172">
    <property type="entry name" value="CheY-like"/>
    <property type="match status" value="1"/>
</dbReference>
<evidence type="ECO:0000259" key="4">
    <source>
        <dbReference type="PROSITE" id="PS50110"/>
    </source>
</evidence>
<dbReference type="InterPro" id="IPR003607">
    <property type="entry name" value="HD/PDEase_dom"/>
</dbReference>
<evidence type="ECO:0000256" key="1">
    <source>
        <dbReference type="ARBA" id="ARBA00018672"/>
    </source>
</evidence>
<evidence type="ECO:0000259" key="5">
    <source>
        <dbReference type="PROSITE" id="PS51831"/>
    </source>
</evidence>
<dbReference type="Pfam" id="PF11849">
    <property type="entry name" value="DUF3369"/>
    <property type="match status" value="1"/>
</dbReference>
<evidence type="ECO:0000256" key="3">
    <source>
        <dbReference type="PROSITE-ProRule" id="PRU00169"/>
    </source>
</evidence>
<accession>A0A9D1JQT5</accession>
<dbReference type="InterPro" id="IPR006674">
    <property type="entry name" value="HD_domain"/>
</dbReference>
<reference evidence="7" key="1">
    <citation type="submission" date="2020-10" db="EMBL/GenBank/DDBJ databases">
        <authorList>
            <person name="Gilroy R."/>
        </authorList>
    </citation>
    <scope>NUCLEOTIDE SEQUENCE</scope>
    <source>
        <strain evidence="7">CHK178-757</strain>
    </source>
</reference>
<dbReference type="SMART" id="SM00471">
    <property type="entry name" value="HDc"/>
    <property type="match status" value="1"/>
</dbReference>
<dbReference type="InterPro" id="IPR021800">
    <property type="entry name" value="DUF3369"/>
</dbReference>
<comment type="caution">
    <text evidence="7">The sequence shown here is derived from an EMBL/GenBank/DDBJ whole genome shotgun (WGS) entry which is preliminary data.</text>
</comment>
<dbReference type="PANTHER" id="PTHR45228">
    <property type="entry name" value="CYCLIC DI-GMP PHOSPHODIESTERASE TM_0186-RELATED"/>
    <property type="match status" value="1"/>
</dbReference>
<dbReference type="PROSITE" id="PS50110">
    <property type="entry name" value="RESPONSE_REGULATORY"/>
    <property type="match status" value="1"/>
</dbReference>
<dbReference type="InterPro" id="IPR001789">
    <property type="entry name" value="Sig_transdc_resp-reg_receiver"/>
</dbReference>
<dbReference type="PROSITE" id="PS51831">
    <property type="entry name" value="HD"/>
    <property type="match status" value="1"/>
</dbReference>
<dbReference type="Pfam" id="PF13487">
    <property type="entry name" value="HD_5"/>
    <property type="match status" value="1"/>
</dbReference>